<organism evidence="1 2">
    <name type="scientific">Enterobacillus tribolii</name>
    <dbReference type="NCBI Taxonomy" id="1487935"/>
    <lineage>
        <taxon>Bacteria</taxon>
        <taxon>Pseudomonadati</taxon>
        <taxon>Pseudomonadota</taxon>
        <taxon>Gammaproteobacteria</taxon>
        <taxon>Enterobacterales</taxon>
        <taxon>Hafniaceae</taxon>
        <taxon>Enterobacillus</taxon>
    </lineage>
</organism>
<accession>A0A370R3K3</accession>
<evidence type="ECO:0008006" key="3">
    <source>
        <dbReference type="Google" id="ProtNLM"/>
    </source>
</evidence>
<dbReference type="AlphaFoldDB" id="A0A370R3K3"/>
<comment type="caution">
    <text evidence="1">The sequence shown here is derived from an EMBL/GenBank/DDBJ whole genome shotgun (WGS) entry which is preliminary data.</text>
</comment>
<gene>
    <name evidence="1" type="ORF">C8D90_101417</name>
</gene>
<keyword evidence="2" id="KW-1185">Reference proteome</keyword>
<protein>
    <recommendedName>
        <fullName evidence="3">Hydroxymethyltransferase</fullName>
    </recommendedName>
</protein>
<evidence type="ECO:0000313" key="1">
    <source>
        <dbReference type="EMBL" id="RDK96979.1"/>
    </source>
</evidence>
<dbReference type="EMBL" id="QRAP01000001">
    <property type="protein sequence ID" value="RDK96979.1"/>
    <property type="molecule type" value="Genomic_DNA"/>
</dbReference>
<sequence>MQLTFSLSINDNAWYPTAELTGFKSESGGSADVHNKMVLVFTGPGKVAEGDINVESSPWREFKKTVESSEVGSGLFDIKVTLAPVDGQPLGDAVSKVHIGLNKSSDTAPEWSDFADTFAAAADEDPAVAGMLVVNCAAAPAGLDGTELELVLVRGDSIERLAPKFGQVSSFPLSIGTYSVSANALKTADATLCASTTLSSGEVAIKKGESAALNVAFGAVKRGTTLDVTLDLSAIPELAGEDLQVRYAENNVVKMSFTLQSGQTQRLEGLPVAGGFTVSVAGLKLNNTDYQFSDRAGNLDGKYHQVDFTGLQVSQKDERVSGAQKLTVNVRAEKAVAGKALTLRLVDTSSSVAREYRIDAIPAQNGSVVSPFTVAPGTYAVKSDSFILDSIVHYTDVTPSPLTVVSGAAASLTLEIIEGADLRVKGFPDYLSFGACANMSPSNVDDFVAARVSSIFKYSGDDGMGDADVFLAPEKEPTNQVIQMARNVSAKLGDAMPVLPMMVSYTCNLSLGDVEKIIKDPVRHKYSFANFIQALQMAQAMKDDEHPVPAGFIVNPDYLGECQKSGFAPTLAIPVREPLAEALEHHGVDIAIPAGITNTLKGYVKAVNWLTRVVAPDVVLGWQVNLWGVAGSQWIYHDFEYEVVFDPADGKNKKMTITPQRAGQLTAEYALLVGIFEDTAFERRDGTKDVAKGADFMAIDRYEADDFTLRSYANGYCYSPYEWARTFDFCAAVSRYLRKPVLPWQFPASHLATKMDQVDAAFDEQHWGSGGSYILGHAEIGSSVDAINDTLLDLAFSPAFVDMMGNDTRELFSRHTWDLTEPKYMDFPARGIFHVQLGGGATTGVVSAVGDTSNWVRNRLNVYRNNPVPFADPSDKRK</sequence>
<name>A0A370R3K3_9GAMM</name>
<reference evidence="1 2" key="1">
    <citation type="submission" date="2018-07" db="EMBL/GenBank/DDBJ databases">
        <title>Genomic Encyclopedia of Type Strains, Phase IV (KMG-IV): sequencing the most valuable type-strain genomes for metagenomic binning, comparative biology and taxonomic classification.</title>
        <authorList>
            <person name="Goeker M."/>
        </authorList>
    </citation>
    <scope>NUCLEOTIDE SEQUENCE [LARGE SCALE GENOMIC DNA]</scope>
    <source>
        <strain evidence="1 2">DSM 103736</strain>
    </source>
</reference>
<dbReference type="RefSeq" id="WP_115456750.1">
    <property type="nucleotide sequence ID" value="NZ_QRAP01000001.1"/>
</dbReference>
<proteinExistence type="predicted"/>
<evidence type="ECO:0000313" key="2">
    <source>
        <dbReference type="Proteomes" id="UP000254848"/>
    </source>
</evidence>
<dbReference type="OrthoDB" id="1153097at2"/>
<dbReference type="Proteomes" id="UP000254848">
    <property type="component" value="Unassembled WGS sequence"/>
</dbReference>